<feature type="transmembrane region" description="Helical" evidence="1">
    <location>
        <begin position="50"/>
        <end position="75"/>
    </location>
</feature>
<dbReference type="GO" id="GO:0016740">
    <property type="term" value="F:transferase activity"/>
    <property type="evidence" value="ECO:0007669"/>
    <property type="project" value="UniProtKB-KW"/>
</dbReference>
<name>A0A2S5A2M1_9FLAO</name>
<dbReference type="EMBL" id="PQVG01000010">
    <property type="protein sequence ID" value="POY36840.1"/>
    <property type="molecule type" value="Genomic_DNA"/>
</dbReference>
<evidence type="ECO:0000313" key="2">
    <source>
        <dbReference type="EMBL" id="POY36840.1"/>
    </source>
</evidence>
<evidence type="ECO:0000313" key="3">
    <source>
        <dbReference type="Proteomes" id="UP000237310"/>
    </source>
</evidence>
<dbReference type="RefSeq" id="WP_103806987.1">
    <property type="nucleotide sequence ID" value="NZ_PQVG01000010.1"/>
</dbReference>
<evidence type="ECO:0000256" key="1">
    <source>
        <dbReference type="SAM" id="Phobius"/>
    </source>
</evidence>
<feature type="transmembrane region" description="Helical" evidence="1">
    <location>
        <begin position="163"/>
        <end position="186"/>
    </location>
</feature>
<sequence>MGPLIPEILSDQWNNIIAIITGMAFGFVLESSGFSSSRKLVGVFYGYDFAVLRVFFTAAVTASIGLLFMDYFGWIDMAALDGLPARVWPIIVGGLIMGLGFVTGGFCPGTCITAIGIGKLDGYMFFGGIILGVFVFSEMFPLFENFYNSSNLGDVTVPEYFNINPYWFTVGVSIIAIVAFYAVMLIQKRIKSVEY</sequence>
<feature type="transmembrane region" description="Helical" evidence="1">
    <location>
        <begin position="87"/>
        <end position="111"/>
    </location>
</feature>
<keyword evidence="1" id="KW-0812">Transmembrane</keyword>
<dbReference type="InterPro" id="IPR007272">
    <property type="entry name" value="Sulf_transp_TsuA/YedE"/>
</dbReference>
<keyword evidence="1" id="KW-1133">Transmembrane helix</keyword>
<feature type="transmembrane region" description="Helical" evidence="1">
    <location>
        <begin position="12"/>
        <end position="29"/>
    </location>
</feature>
<dbReference type="AlphaFoldDB" id="A0A2S5A2M1"/>
<keyword evidence="1" id="KW-0472">Membrane</keyword>
<keyword evidence="2" id="KW-0808">Transferase</keyword>
<feature type="transmembrane region" description="Helical" evidence="1">
    <location>
        <begin position="123"/>
        <end position="143"/>
    </location>
</feature>
<reference evidence="2 3" key="1">
    <citation type="submission" date="2018-01" db="EMBL/GenBank/DDBJ databases">
        <authorList>
            <person name="Gaut B.S."/>
            <person name="Morton B.R."/>
            <person name="Clegg M.T."/>
            <person name="Duvall M.R."/>
        </authorList>
    </citation>
    <scope>NUCLEOTIDE SEQUENCE [LARGE SCALE GENOMIC DNA]</scope>
    <source>
        <strain evidence="2 3">HR-AY</strain>
    </source>
</reference>
<proteinExistence type="predicted"/>
<accession>A0A2S5A2M1</accession>
<protein>
    <submittedName>
        <fullName evidence="2">Sulfurtransferase</fullName>
    </submittedName>
</protein>
<dbReference type="Pfam" id="PF04143">
    <property type="entry name" value="Sulf_transp"/>
    <property type="match status" value="1"/>
</dbReference>
<keyword evidence="3" id="KW-1185">Reference proteome</keyword>
<dbReference type="OrthoDB" id="1450994at2"/>
<comment type="caution">
    <text evidence="2">The sequence shown here is derived from an EMBL/GenBank/DDBJ whole genome shotgun (WGS) entry which is preliminary data.</text>
</comment>
<organism evidence="2 3">
    <name type="scientific">Flavobacterium alvei</name>
    <dbReference type="NCBI Taxonomy" id="2080416"/>
    <lineage>
        <taxon>Bacteria</taxon>
        <taxon>Pseudomonadati</taxon>
        <taxon>Bacteroidota</taxon>
        <taxon>Flavobacteriia</taxon>
        <taxon>Flavobacteriales</taxon>
        <taxon>Flavobacteriaceae</taxon>
        <taxon>Flavobacterium</taxon>
    </lineage>
</organism>
<dbReference type="Proteomes" id="UP000237310">
    <property type="component" value="Unassembled WGS sequence"/>
</dbReference>
<gene>
    <name evidence="2" type="ORF">C3L50_14915</name>
</gene>